<comment type="caution">
    <text evidence="1">The sequence shown here is derived from an EMBL/GenBank/DDBJ whole genome shotgun (WGS) entry which is preliminary data.</text>
</comment>
<dbReference type="EMBL" id="WISR01000260">
    <property type="protein sequence ID" value="MQW37430.1"/>
    <property type="molecule type" value="Genomic_DNA"/>
</dbReference>
<dbReference type="AlphaFoldDB" id="A0AAW9U2N9"/>
<accession>A0AAW9U2N9</accession>
<sequence length="353" mass="39996">MSETEPLEDESLPAPTLWEGCVVSIRGWESDNESEAREFGAGVMAKAKLLSRYLDLSRLESIVIGMDYTEALASVDRGESLPPAAPTSNEYAQGSAMALHVLREDELWSVVVIWTGLVRQLLGDQHQDHNLALHTFVHELVHVDDLRLFSRTYPGGWRAAKSRNGRDAVLVPIVHLFQSEYSAQRRSAWAAPDYGLELLDMLGRAMADVDEQIRSARLKYRLHGDMNIYWPIVTERLTFLFQSLGYALGHADWIASEAEEYTQLAQHFEEKLMEVAQLPAGWLIDASREAVKPFFELKAWSDQSIFDPLLEILERLLNQHGMYTRAEGEGIHVDMPYTGWHDLSGSNEEQRLS</sequence>
<name>A0AAW9U2N9_RHIML</name>
<protein>
    <submittedName>
        <fullName evidence="1">Uncharacterized protein</fullName>
    </submittedName>
</protein>
<evidence type="ECO:0000313" key="2">
    <source>
        <dbReference type="Proteomes" id="UP000429484"/>
    </source>
</evidence>
<reference evidence="1 2" key="1">
    <citation type="journal article" date="2013" name="Genome Biol.">
        <title>Comparative genomics of the core and accessory genomes of 48 Sinorhizobium strains comprising five genospecies.</title>
        <authorList>
            <person name="Sugawara M."/>
            <person name="Epstein B."/>
            <person name="Badgley B.D."/>
            <person name="Unno T."/>
            <person name="Xu L."/>
            <person name="Reese J."/>
            <person name="Gyaneshwar P."/>
            <person name="Denny R."/>
            <person name="Mudge J."/>
            <person name="Bharti A.K."/>
            <person name="Farmer A.D."/>
            <person name="May G.D."/>
            <person name="Woodward J.E."/>
            <person name="Medigue C."/>
            <person name="Vallenet D."/>
            <person name="Lajus A."/>
            <person name="Rouy Z."/>
            <person name="Martinez-Vaz B."/>
            <person name="Tiffin P."/>
            <person name="Young N.D."/>
            <person name="Sadowsky M.J."/>
        </authorList>
    </citation>
    <scope>NUCLEOTIDE SEQUENCE [LARGE SCALE GENOMIC DNA]</scope>
    <source>
        <strain evidence="1 2">N6B1</strain>
    </source>
</reference>
<proteinExistence type="predicted"/>
<organism evidence="1 2">
    <name type="scientific">Rhizobium meliloti</name>
    <name type="common">Ensifer meliloti</name>
    <name type="synonym">Sinorhizobium meliloti</name>
    <dbReference type="NCBI Taxonomy" id="382"/>
    <lineage>
        <taxon>Bacteria</taxon>
        <taxon>Pseudomonadati</taxon>
        <taxon>Pseudomonadota</taxon>
        <taxon>Alphaproteobacteria</taxon>
        <taxon>Hyphomicrobiales</taxon>
        <taxon>Rhizobiaceae</taxon>
        <taxon>Sinorhizobium/Ensifer group</taxon>
        <taxon>Sinorhizobium</taxon>
    </lineage>
</organism>
<dbReference type="Proteomes" id="UP000429484">
    <property type="component" value="Unassembled WGS sequence"/>
</dbReference>
<evidence type="ECO:0000313" key="1">
    <source>
        <dbReference type="EMBL" id="MQW37430.1"/>
    </source>
</evidence>
<gene>
    <name evidence="1" type="ORF">GHK53_32950</name>
</gene>
<dbReference type="RefSeq" id="WP_127624502.1">
    <property type="nucleotide sequence ID" value="NZ_RPMB01000011.1"/>
</dbReference>